<gene>
    <name evidence="2" type="ORF">JKP88DRAFT_274554</name>
</gene>
<dbReference type="Proteomes" id="UP000664859">
    <property type="component" value="Unassembled WGS sequence"/>
</dbReference>
<sequence length="137" mass="14418">MKTLGLLLLVVLASVEGSMRGGAAAVDSKGRALLEAEPAARRLPAEDIPGLKVIADFEKDTAEWGLKVIADFEKDAAGWVTDCAAQAERVVYGAPGVPPPRAGGTGMYRFRANDLTCSSFSYKIPAGGLEKGLPYHL</sequence>
<protein>
    <submittedName>
        <fullName evidence="2">Uncharacterized protein</fullName>
    </submittedName>
</protein>
<keyword evidence="3" id="KW-1185">Reference proteome</keyword>
<feature type="signal peptide" evidence="1">
    <location>
        <begin position="1"/>
        <end position="17"/>
    </location>
</feature>
<evidence type="ECO:0000313" key="3">
    <source>
        <dbReference type="Proteomes" id="UP000664859"/>
    </source>
</evidence>
<dbReference type="AlphaFoldDB" id="A0A835YHY6"/>
<evidence type="ECO:0000256" key="1">
    <source>
        <dbReference type="SAM" id="SignalP"/>
    </source>
</evidence>
<reference evidence="2" key="1">
    <citation type="submission" date="2021-02" db="EMBL/GenBank/DDBJ databases">
        <title>First Annotated Genome of the Yellow-green Alga Tribonema minus.</title>
        <authorList>
            <person name="Mahan K.M."/>
        </authorList>
    </citation>
    <scope>NUCLEOTIDE SEQUENCE</scope>
    <source>
        <strain evidence="2">UTEX B ZZ1240</strain>
    </source>
</reference>
<proteinExistence type="predicted"/>
<keyword evidence="1" id="KW-0732">Signal</keyword>
<evidence type="ECO:0000313" key="2">
    <source>
        <dbReference type="EMBL" id="KAG5175667.1"/>
    </source>
</evidence>
<dbReference type="EMBL" id="JAFCMP010000547">
    <property type="protein sequence ID" value="KAG5175667.1"/>
    <property type="molecule type" value="Genomic_DNA"/>
</dbReference>
<accession>A0A835YHY6</accession>
<name>A0A835YHY6_9STRA</name>
<feature type="chain" id="PRO_5032791021" evidence="1">
    <location>
        <begin position="18"/>
        <end position="137"/>
    </location>
</feature>
<organism evidence="2 3">
    <name type="scientific">Tribonema minus</name>
    <dbReference type="NCBI Taxonomy" id="303371"/>
    <lineage>
        <taxon>Eukaryota</taxon>
        <taxon>Sar</taxon>
        <taxon>Stramenopiles</taxon>
        <taxon>Ochrophyta</taxon>
        <taxon>PX clade</taxon>
        <taxon>Xanthophyceae</taxon>
        <taxon>Tribonematales</taxon>
        <taxon>Tribonemataceae</taxon>
        <taxon>Tribonema</taxon>
    </lineage>
</organism>
<comment type="caution">
    <text evidence="2">The sequence shown here is derived from an EMBL/GenBank/DDBJ whole genome shotgun (WGS) entry which is preliminary data.</text>
</comment>